<dbReference type="Gene3D" id="2.70.130.10">
    <property type="entry name" value="Mannose-6-phosphate receptor binding domain"/>
    <property type="match status" value="1"/>
</dbReference>
<dbReference type="Proteomes" id="UP000838412">
    <property type="component" value="Chromosome 10"/>
</dbReference>
<reference evidence="12" key="1">
    <citation type="submission" date="2022-01" db="EMBL/GenBank/DDBJ databases">
        <authorList>
            <person name="Braso-Vives M."/>
        </authorList>
    </citation>
    <scope>NUCLEOTIDE SEQUENCE</scope>
</reference>
<dbReference type="PANTHER" id="PTHR15071:SF0">
    <property type="entry name" value="MANNOSE 6-PHOSPHATE RECEPTOR-LIKE PROTEIN 1"/>
    <property type="match status" value="1"/>
</dbReference>
<dbReference type="AlphaFoldDB" id="A0A8J9VDV5"/>
<keyword evidence="5 9" id="KW-1133">Transmembrane helix</keyword>
<dbReference type="GO" id="GO:0000139">
    <property type="term" value="C:Golgi membrane"/>
    <property type="evidence" value="ECO:0007669"/>
    <property type="project" value="UniProtKB-SubCell"/>
</dbReference>
<dbReference type="GO" id="GO:0005802">
    <property type="term" value="C:trans-Golgi network"/>
    <property type="evidence" value="ECO:0007669"/>
    <property type="project" value="TreeGrafter"/>
</dbReference>
<feature type="domain" description="MRH" evidence="11">
    <location>
        <begin position="26"/>
        <end position="169"/>
    </location>
</feature>
<dbReference type="InterPro" id="IPR009011">
    <property type="entry name" value="Man6P_isomerase_rcpt-bd_dom_sf"/>
</dbReference>
<keyword evidence="4 10" id="KW-0732">Signal</keyword>
<dbReference type="InterPro" id="IPR044865">
    <property type="entry name" value="MRH_dom"/>
</dbReference>
<evidence type="ECO:0000313" key="13">
    <source>
        <dbReference type="Proteomes" id="UP000838412"/>
    </source>
</evidence>
<dbReference type="PROSITE" id="PS51914">
    <property type="entry name" value="MRH"/>
    <property type="match status" value="1"/>
</dbReference>
<dbReference type="PANTHER" id="PTHR15071">
    <property type="entry name" value="MANNOSE-6-PHOSPHATE RECEPTOR FAMILY MEMBER"/>
    <property type="match status" value="1"/>
</dbReference>
<keyword evidence="13" id="KW-1185">Reference proteome</keyword>
<evidence type="ECO:0000256" key="4">
    <source>
        <dbReference type="ARBA" id="ARBA00022729"/>
    </source>
</evidence>
<keyword evidence="3 9" id="KW-0812">Transmembrane</keyword>
<name>A0A8J9VDV5_BRALA</name>
<evidence type="ECO:0000256" key="3">
    <source>
        <dbReference type="ARBA" id="ARBA00022692"/>
    </source>
</evidence>
<evidence type="ECO:0000256" key="2">
    <source>
        <dbReference type="ARBA" id="ARBA00022448"/>
    </source>
</evidence>
<evidence type="ECO:0000256" key="7">
    <source>
        <dbReference type="ARBA" id="ARBA00023157"/>
    </source>
</evidence>
<dbReference type="GO" id="GO:0010008">
    <property type="term" value="C:endosome membrane"/>
    <property type="evidence" value="ECO:0007669"/>
    <property type="project" value="UniProtKB-SubCell"/>
</dbReference>
<dbReference type="OrthoDB" id="29460at2759"/>
<gene>
    <name evidence="12" type="primary">Hypp5571</name>
    <name evidence="12" type="ORF">BLAG_LOCUS2996</name>
</gene>
<feature type="signal peptide" evidence="10">
    <location>
        <begin position="1"/>
        <end position="25"/>
    </location>
</feature>
<comment type="subcellular location">
    <subcellularLocation>
        <location evidence="1">Endomembrane system</location>
    </subcellularLocation>
</comment>
<keyword evidence="2" id="KW-0813">Transport</keyword>
<evidence type="ECO:0000256" key="10">
    <source>
        <dbReference type="SAM" id="SignalP"/>
    </source>
</evidence>
<proteinExistence type="predicted"/>
<feature type="transmembrane region" description="Helical" evidence="9">
    <location>
        <begin position="221"/>
        <end position="241"/>
    </location>
</feature>
<keyword evidence="6 9" id="KW-0472">Membrane</keyword>
<dbReference type="EMBL" id="OV696695">
    <property type="protein sequence ID" value="CAH1238357.1"/>
    <property type="molecule type" value="Genomic_DNA"/>
</dbReference>
<evidence type="ECO:0000256" key="8">
    <source>
        <dbReference type="SAM" id="MobiDB-lite"/>
    </source>
</evidence>
<protein>
    <submittedName>
        <fullName evidence="12">Hypp5571 protein</fullName>
    </submittedName>
</protein>
<dbReference type="SUPFAM" id="SSF50911">
    <property type="entry name" value="Mannose 6-phosphate receptor domain"/>
    <property type="match status" value="1"/>
</dbReference>
<organism evidence="12 13">
    <name type="scientific">Branchiostoma lanceolatum</name>
    <name type="common">Common lancelet</name>
    <name type="synonym">Amphioxus lanceolatum</name>
    <dbReference type="NCBI Taxonomy" id="7740"/>
    <lineage>
        <taxon>Eukaryota</taxon>
        <taxon>Metazoa</taxon>
        <taxon>Chordata</taxon>
        <taxon>Cephalochordata</taxon>
        <taxon>Leptocardii</taxon>
        <taxon>Amphioxiformes</taxon>
        <taxon>Branchiostomatidae</taxon>
        <taxon>Branchiostoma</taxon>
    </lineage>
</organism>
<dbReference type="FunFam" id="2.70.130.10:FF:000029">
    <property type="entry name" value="uncharacterized protein LOC100184158"/>
    <property type="match status" value="1"/>
</dbReference>
<evidence type="ECO:0000256" key="6">
    <source>
        <dbReference type="ARBA" id="ARBA00023136"/>
    </source>
</evidence>
<feature type="compositionally biased region" description="Pro residues" evidence="8">
    <location>
        <begin position="182"/>
        <end position="197"/>
    </location>
</feature>
<evidence type="ECO:0000313" key="12">
    <source>
        <dbReference type="EMBL" id="CAH1238357.1"/>
    </source>
</evidence>
<evidence type="ECO:0000256" key="1">
    <source>
        <dbReference type="ARBA" id="ARBA00004308"/>
    </source>
</evidence>
<feature type="region of interest" description="Disordered" evidence="8">
    <location>
        <begin position="170"/>
        <end position="203"/>
    </location>
</feature>
<evidence type="ECO:0000256" key="5">
    <source>
        <dbReference type="ARBA" id="ARBA00022989"/>
    </source>
</evidence>
<feature type="chain" id="PRO_5035466275" evidence="10">
    <location>
        <begin position="26"/>
        <end position="272"/>
    </location>
</feature>
<sequence>MASRIGYLSLYLSIIVLVIVRPTLAANCTKTGPCSCDMDDGSGTIDLSALAGASAPAFNGEATKWPDHNWQYSYNPCTPFDMQSCLSVAACQVSSDGIGESYDIGYHDSVVFSMEGRDVTITYNAYDRQRHTTVKLVCSSRTVFTVDGEDPNAMVSYYFTLESPECCVKGPGPGPNTTTSPGPNPTTSPGPNPPAPEPVTSAPRPDPIIKISISVNINMCFVFFPAVCLLIIAGVLIYKYAESKRRKTRPPPSGVLEQCSWSDKGWIPVRVQ</sequence>
<keyword evidence="7" id="KW-1015">Disulfide bond</keyword>
<accession>A0A8J9VDV5</accession>
<evidence type="ECO:0000256" key="9">
    <source>
        <dbReference type="SAM" id="Phobius"/>
    </source>
</evidence>
<evidence type="ECO:0000259" key="11">
    <source>
        <dbReference type="PROSITE" id="PS51914"/>
    </source>
</evidence>